<evidence type="ECO:0000313" key="2">
    <source>
        <dbReference type="EMBL" id="KTG09880.1"/>
    </source>
</evidence>
<dbReference type="EMBL" id="LOPU01000018">
    <property type="protein sequence ID" value="KTG09880.1"/>
    <property type="molecule type" value="Genomic_DNA"/>
</dbReference>
<organism evidence="2 3">
    <name type="scientific">Haloprofundus marisrubri</name>
    <dbReference type="NCBI Taxonomy" id="1514971"/>
    <lineage>
        <taxon>Archaea</taxon>
        <taxon>Methanobacteriati</taxon>
        <taxon>Methanobacteriota</taxon>
        <taxon>Stenosarchaea group</taxon>
        <taxon>Halobacteria</taxon>
        <taxon>Halobacteriales</taxon>
        <taxon>Haloferacaceae</taxon>
        <taxon>Haloprofundus</taxon>
    </lineage>
</organism>
<evidence type="ECO:0000256" key="1">
    <source>
        <dbReference type="SAM" id="Phobius"/>
    </source>
</evidence>
<evidence type="ECO:0000313" key="3">
    <source>
        <dbReference type="Proteomes" id="UP000054387"/>
    </source>
</evidence>
<sequence>MSVAPAASKADASRVGYIVPVRTSNVADEFEFPDPQPGPSARRLAVRLGCTTLLSLLLIAAFWEFVVQWLPLLWPPTQPYSRWLSILAVFLGSVFLLPGIVGSVVGDALYDRWSEERDD</sequence>
<comment type="caution">
    <text evidence="2">The sequence shown here is derived from an EMBL/GenBank/DDBJ whole genome shotgun (WGS) entry which is preliminary data.</text>
</comment>
<gene>
    <name evidence="2" type="ORF">AUR64_09650</name>
</gene>
<dbReference type="Proteomes" id="UP000054387">
    <property type="component" value="Unassembled WGS sequence"/>
</dbReference>
<feature type="transmembrane region" description="Helical" evidence="1">
    <location>
        <begin position="83"/>
        <end position="110"/>
    </location>
</feature>
<reference evidence="2 3" key="1">
    <citation type="submission" date="2015-12" db="EMBL/GenBank/DDBJ databases">
        <title>Haloprofundus marisrubri gen. nov., sp. nov., an extremely halophilic archaeon isolated from the Discovery deep brine-seawater interface in the Red Sea.</title>
        <authorList>
            <person name="Zhang G."/>
            <person name="Stingl U."/>
            <person name="Rashid M."/>
        </authorList>
    </citation>
    <scope>NUCLEOTIDE SEQUENCE [LARGE SCALE GENOMIC DNA]</scope>
    <source>
        <strain evidence="2 3">SB9</strain>
    </source>
</reference>
<accession>A0A0W1R8V5</accession>
<keyword evidence="1" id="KW-0812">Transmembrane</keyword>
<proteinExistence type="predicted"/>
<keyword evidence="1" id="KW-1133">Transmembrane helix</keyword>
<feature type="transmembrane region" description="Helical" evidence="1">
    <location>
        <begin position="44"/>
        <end position="63"/>
    </location>
</feature>
<name>A0A0W1R8V5_9EURY</name>
<protein>
    <submittedName>
        <fullName evidence="2">Uncharacterized protein</fullName>
    </submittedName>
</protein>
<dbReference type="AlphaFoldDB" id="A0A0W1R8V5"/>
<keyword evidence="1" id="KW-0472">Membrane</keyword>
<keyword evidence="3" id="KW-1185">Reference proteome</keyword>